<organism evidence="1 2">
    <name type="scientific">Rickenella mellea</name>
    <dbReference type="NCBI Taxonomy" id="50990"/>
    <lineage>
        <taxon>Eukaryota</taxon>
        <taxon>Fungi</taxon>
        <taxon>Dikarya</taxon>
        <taxon>Basidiomycota</taxon>
        <taxon>Agaricomycotina</taxon>
        <taxon>Agaricomycetes</taxon>
        <taxon>Hymenochaetales</taxon>
        <taxon>Rickenellaceae</taxon>
        <taxon>Rickenella</taxon>
    </lineage>
</organism>
<dbReference type="Proteomes" id="UP000294933">
    <property type="component" value="Unassembled WGS sequence"/>
</dbReference>
<evidence type="ECO:0008006" key="3">
    <source>
        <dbReference type="Google" id="ProtNLM"/>
    </source>
</evidence>
<reference evidence="1 2" key="1">
    <citation type="submission" date="2018-06" db="EMBL/GenBank/DDBJ databases">
        <title>A transcriptomic atlas of mushroom development highlights an independent origin of complex multicellularity.</title>
        <authorList>
            <consortium name="DOE Joint Genome Institute"/>
            <person name="Krizsan K."/>
            <person name="Almasi E."/>
            <person name="Merenyi Z."/>
            <person name="Sahu N."/>
            <person name="Viragh M."/>
            <person name="Koszo T."/>
            <person name="Mondo S."/>
            <person name="Kiss B."/>
            <person name="Balint B."/>
            <person name="Kues U."/>
            <person name="Barry K."/>
            <person name="Hegedus J.C."/>
            <person name="Henrissat B."/>
            <person name="Johnson J."/>
            <person name="Lipzen A."/>
            <person name="Ohm R."/>
            <person name="Nagy I."/>
            <person name="Pangilinan J."/>
            <person name="Yan J."/>
            <person name="Xiong Y."/>
            <person name="Grigoriev I.V."/>
            <person name="Hibbett D.S."/>
            <person name="Nagy L.G."/>
        </authorList>
    </citation>
    <scope>NUCLEOTIDE SEQUENCE [LARGE SCALE GENOMIC DNA]</scope>
    <source>
        <strain evidence="1 2">SZMC22713</strain>
    </source>
</reference>
<name>A0A4Y7PQD1_9AGAM</name>
<gene>
    <name evidence="1" type="ORF">BD410DRAFT_901324</name>
</gene>
<proteinExistence type="predicted"/>
<dbReference type="EMBL" id="ML170218">
    <property type="protein sequence ID" value="TDL17647.1"/>
    <property type="molecule type" value="Genomic_DNA"/>
</dbReference>
<dbReference type="VEuPathDB" id="FungiDB:BD410DRAFT_901324"/>
<protein>
    <recommendedName>
        <fullName evidence="3">F-box domain-containing protein</fullName>
    </recommendedName>
</protein>
<keyword evidence="2" id="KW-1185">Reference proteome</keyword>
<accession>A0A4Y7PQD1</accession>
<evidence type="ECO:0000313" key="2">
    <source>
        <dbReference type="Proteomes" id="UP000294933"/>
    </source>
</evidence>
<dbReference type="AlphaFoldDB" id="A0A4Y7PQD1"/>
<evidence type="ECO:0000313" key="1">
    <source>
        <dbReference type="EMBL" id="TDL17647.1"/>
    </source>
</evidence>
<sequence>MKAKRSCSIPRNLDGRDFGRDSVALQQWLRRSGNCPLSIGICYEECDEPESDLIEKTVEVAISYMHRWKNITIHLTPPIFSWEGFFPLSKIENLVLECLHVLTDDDCPEELDCLRSLLFTSETMRLEQFEFCITHYPFLEKIMINAHDDPSLLSRANFNDTYTLPHLTAFVSSASESIGPFLDRICCPLLEMLWLVQLVEGSDDGTSWPHVGTFLKRSRPPLEYLHLTMIPMAVEDLLDSFKEVPSLKSLTLDSMNVPDELLRLLVMSPGPDQPLLPAVQNVTFLGALRATSGESPTTLVLSRWSCQCLPNIPKARSLNMHLIAKVSSP</sequence>